<accession>A0A1R4H0Q2</accession>
<gene>
    <name evidence="1" type="ORF">CRENPOLYSF2_1350002</name>
</gene>
<dbReference type="EMBL" id="FUKJ01000041">
    <property type="protein sequence ID" value="SJM89813.1"/>
    <property type="molecule type" value="Genomic_DNA"/>
</dbReference>
<dbReference type="AlphaFoldDB" id="A0A1R4H0Q2"/>
<protein>
    <submittedName>
        <fullName evidence="1">Uncharacterized protein</fullName>
    </submittedName>
</protein>
<evidence type="ECO:0000313" key="1">
    <source>
        <dbReference type="EMBL" id="SJM89813.1"/>
    </source>
</evidence>
<dbReference type="Proteomes" id="UP000195442">
    <property type="component" value="Unassembled WGS sequence"/>
</dbReference>
<sequence>MKYLLVESVKICDNQTSFSTTIVDVLEALVAICVLELFIISERN</sequence>
<proteinExistence type="predicted"/>
<reference evidence="2" key="1">
    <citation type="submission" date="2017-02" db="EMBL/GenBank/DDBJ databases">
        <authorList>
            <person name="Daims H."/>
        </authorList>
    </citation>
    <scope>NUCLEOTIDE SEQUENCE [LARGE SCALE GENOMIC DNA]</scope>
</reference>
<evidence type="ECO:0000313" key="2">
    <source>
        <dbReference type="Proteomes" id="UP000195442"/>
    </source>
</evidence>
<name>A0A1R4H0Q2_9GAMM</name>
<keyword evidence="2" id="KW-1185">Reference proteome</keyword>
<organism evidence="1 2">
    <name type="scientific">Crenothrix polyspora</name>
    <dbReference type="NCBI Taxonomy" id="360316"/>
    <lineage>
        <taxon>Bacteria</taxon>
        <taxon>Pseudomonadati</taxon>
        <taxon>Pseudomonadota</taxon>
        <taxon>Gammaproteobacteria</taxon>
        <taxon>Methylococcales</taxon>
        <taxon>Crenotrichaceae</taxon>
        <taxon>Crenothrix</taxon>
    </lineage>
</organism>